<feature type="transmembrane region" description="Helical" evidence="7">
    <location>
        <begin position="43"/>
        <end position="62"/>
    </location>
</feature>
<keyword evidence="4 7" id="KW-0256">Endoplasmic reticulum</keyword>
<comment type="similarity">
    <text evidence="2 7">Belongs to the DPM3 family.</text>
</comment>
<name>A0A8C8VGF5_9SAUR</name>
<dbReference type="UniPathway" id="UPA00378"/>
<proteinExistence type="inferred from homology"/>
<keyword evidence="8" id="KW-0732">Signal</keyword>
<dbReference type="AlphaFoldDB" id="A0A8C8VGF5"/>
<evidence type="ECO:0000256" key="7">
    <source>
        <dbReference type="RuleBase" id="RU365085"/>
    </source>
</evidence>
<keyword evidence="3 7" id="KW-0812">Transmembrane</keyword>
<dbReference type="Ensembl" id="ENSPCET00000006490.1">
    <property type="protein sequence ID" value="ENSPCEP00000006258.1"/>
    <property type="gene ID" value="ENSPCEG00000005062.1"/>
</dbReference>
<accession>A0A8C8VGF5</accession>
<dbReference type="PANTHER" id="PTHR16433">
    <property type="entry name" value="DOLICHOL-PHOSPHATE MANNOSYLTRANSFERASE SUBUNIT 3"/>
    <property type="match status" value="1"/>
</dbReference>
<dbReference type="Proteomes" id="UP000694393">
    <property type="component" value="Unplaced"/>
</dbReference>
<evidence type="ECO:0000313" key="10">
    <source>
        <dbReference type="Proteomes" id="UP000694393"/>
    </source>
</evidence>
<feature type="chain" id="PRO_5034435561" description="Dolichol-phosphate mannosyltransferase subunit 3" evidence="8">
    <location>
        <begin position="20"/>
        <end position="92"/>
    </location>
</feature>
<comment type="subcellular location">
    <subcellularLocation>
        <location evidence="1 7">Endoplasmic reticulum membrane</location>
        <topology evidence="1 7">Multi-pass membrane protein</topology>
    </subcellularLocation>
</comment>
<dbReference type="GO" id="GO:0033185">
    <property type="term" value="C:dolichol-phosphate-mannose synthase complex"/>
    <property type="evidence" value="ECO:0007669"/>
    <property type="project" value="TreeGrafter"/>
</dbReference>
<evidence type="ECO:0000256" key="4">
    <source>
        <dbReference type="ARBA" id="ARBA00022824"/>
    </source>
</evidence>
<comment type="subunit">
    <text evidence="7">Component of the dolichol-phosphate mannose (DPM) synthase complex.</text>
</comment>
<protein>
    <recommendedName>
        <fullName evidence="7">Dolichol-phosphate mannosyltransferase subunit 3</fullName>
    </recommendedName>
</protein>
<keyword evidence="10" id="KW-1185">Reference proteome</keyword>
<evidence type="ECO:0000256" key="6">
    <source>
        <dbReference type="ARBA" id="ARBA00023136"/>
    </source>
</evidence>
<dbReference type="GO" id="GO:0006506">
    <property type="term" value="P:GPI anchor biosynthetic process"/>
    <property type="evidence" value="ECO:0007669"/>
    <property type="project" value="TreeGrafter"/>
</dbReference>
<evidence type="ECO:0000313" key="9">
    <source>
        <dbReference type="Ensembl" id="ENSPCEP00000006258.1"/>
    </source>
</evidence>
<evidence type="ECO:0000256" key="1">
    <source>
        <dbReference type="ARBA" id="ARBA00004477"/>
    </source>
</evidence>
<dbReference type="Pfam" id="PF08285">
    <property type="entry name" value="DPM3"/>
    <property type="match status" value="1"/>
</dbReference>
<keyword evidence="5 7" id="KW-1133">Transmembrane helix</keyword>
<evidence type="ECO:0000256" key="2">
    <source>
        <dbReference type="ARBA" id="ARBA00010430"/>
    </source>
</evidence>
<sequence length="92" mass="10299">MTKLMQWLFVLALLGTAWATLALGPLGHHLPLPCQQVLHPFPAYLLVAAGCYSLATVGYRLATFNDCEAAAQELQEQIKEARMDLWRRGLKF</sequence>
<comment type="function">
    <text evidence="7">Stabilizer subunit of the dolichol-phosphate mannose (DPM) synthase complex; tethers catalytic subunit to the ER.</text>
</comment>
<comment type="pathway">
    <text evidence="7">Protein modification; protein glycosylation.</text>
</comment>
<reference evidence="9" key="1">
    <citation type="submission" date="2025-08" db="UniProtKB">
        <authorList>
            <consortium name="Ensembl"/>
        </authorList>
    </citation>
    <scope>IDENTIFICATION</scope>
</reference>
<dbReference type="PANTHER" id="PTHR16433:SF0">
    <property type="entry name" value="DOLICHOL-PHOSPHATE MANNOSYLTRANSFERASE SUBUNIT 3"/>
    <property type="match status" value="1"/>
</dbReference>
<evidence type="ECO:0000256" key="3">
    <source>
        <dbReference type="ARBA" id="ARBA00022692"/>
    </source>
</evidence>
<keyword evidence="6 7" id="KW-0472">Membrane</keyword>
<dbReference type="GO" id="GO:0005789">
    <property type="term" value="C:endoplasmic reticulum membrane"/>
    <property type="evidence" value="ECO:0007669"/>
    <property type="project" value="UniProtKB-SubCell"/>
</dbReference>
<dbReference type="InterPro" id="IPR013174">
    <property type="entry name" value="DPM3"/>
</dbReference>
<feature type="signal peptide" evidence="8">
    <location>
        <begin position="1"/>
        <end position="19"/>
    </location>
</feature>
<evidence type="ECO:0000256" key="8">
    <source>
        <dbReference type="SAM" id="SignalP"/>
    </source>
</evidence>
<reference evidence="9" key="2">
    <citation type="submission" date="2025-09" db="UniProtKB">
        <authorList>
            <consortium name="Ensembl"/>
        </authorList>
    </citation>
    <scope>IDENTIFICATION</scope>
</reference>
<evidence type="ECO:0000256" key="5">
    <source>
        <dbReference type="ARBA" id="ARBA00022989"/>
    </source>
</evidence>
<comment type="caution">
    <text evidence="7">Lacks conserved residue(s) required for the propagation of feature annotation.</text>
</comment>
<organism evidence="9 10">
    <name type="scientific">Pelusios castaneus</name>
    <name type="common">West African mud turtle</name>
    <dbReference type="NCBI Taxonomy" id="367368"/>
    <lineage>
        <taxon>Eukaryota</taxon>
        <taxon>Metazoa</taxon>
        <taxon>Chordata</taxon>
        <taxon>Craniata</taxon>
        <taxon>Vertebrata</taxon>
        <taxon>Euteleostomi</taxon>
        <taxon>Archelosauria</taxon>
        <taxon>Testudinata</taxon>
        <taxon>Testudines</taxon>
        <taxon>Pleurodira</taxon>
        <taxon>Pelomedusidae</taxon>
        <taxon>Pelusios</taxon>
    </lineage>
</organism>